<accession>A0A835UL78</accession>
<protein>
    <submittedName>
        <fullName evidence="1">Uncharacterized protein</fullName>
    </submittedName>
</protein>
<dbReference type="PANTHER" id="PTHR37212:SF2">
    <property type="entry name" value="ACTIN PROTEIN 2_3 COMPLEX SUBUNIT-LIKE PROTEIN"/>
    <property type="match status" value="1"/>
</dbReference>
<dbReference type="InterPro" id="IPR011012">
    <property type="entry name" value="Longin-like_dom_sf"/>
</dbReference>
<reference evidence="1 2" key="1">
    <citation type="journal article" date="2020" name="Nat. Food">
        <title>A phased Vanilla planifolia genome enables genetic improvement of flavour and production.</title>
        <authorList>
            <person name="Hasing T."/>
            <person name="Tang H."/>
            <person name="Brym M."/>
            <person name="Khazi F."/>
            <person name="Huang T."/>
            <person name="Chambers A.H."/>
        </authorList>
    </citation>
    <scope>NUCLEOTIDE SEQUENCE [LARGE SCALE GENOMIC DNA]</scope>
    <source>
        <tissue evidence="1">Leaf</tissue>
    </source>
</reference>
<dbReference type="GO" id="GO:0005737">
    <property type="term" value="C:cytoplasm"/>
    <property type="evidence" value="ECO:0007669"/>
    <property type="project" value="GOC"/>
</dbReference>
<dbReference type="Proteomes" id="UP000639772">
    <property type="component" value="Chromosome 10"/>
</dbReference>
<dbReference type="Gene3D" id="3.30.450.70">
    <property type="match status" value="2"/>
</dbReference>
<dbReference type="GO" id="GO:0006888">
    <property type="term" value="P:endoplasmic reticulum to Golgi vesicle-mediated transport"/>
    <property type="evidence" value="ECO:0007669"/>
    <property type="project" value="InterPro"/>
</dbReference>
<dbReference type="PANTHER" id="PTHR37212">
    <property type="entry name" value="ACTIN PROTEIN 2/3 COMPLEX SUBUNIT-LIKE PROTEIN"/>
    <property type="match status" value="1"/>
</dbReference>
<dbReference type="SUPFAM" id="SSF64356">
    <property type="entry name" value="SNARE-like"/>
    <property type="match status" value="1"/>
</dbReference>
<organism evidence="1 2">
    <name type="scientific">Vanilla planifolia</name>
    <name type="common">Vanilla</name>
    <dbReference type="NCBI Taxonomy" id="51239"/>
    <lineage>
        <taxon>Eukaryota</taxon>
        <taxon>Viridiplantae</taxon>
        <taxon>Streptophyta</taxon>
        <taxon>Embryophyta</taxon>
        <taxon>Tracheophyta</taxon>
        <taxon>Spermatophyta</taxon>
        <taxon>Magnoliopsida</taxon>
        <taxon>Liliopsida</taxon>
        <taxon>Asparagales</taxon>
        <taxon>Orchidaceae</taxon>
        <taxon>Vanilloideae</taxon>
        <taxon>Vanilleae</taxon>
        <taxon>Vanilla</taxon>
    </lineage>
</organism>
<dbReference type="OrthoDB" id="674980at2759"/>
<dbReference type="Pfam" id="PF04628">
    <property type="entry name" value="Sedlin_N"/>
    <property type="match status" value="1"/>
</dbReference>
<dbReference type="EMBL" id="JADCNM010000010">
    <property type="protein sequence ID" value="KAG0465563.1"/>
    <property type="molecule type" value="Genomic_DNA"/>
</dbReference>
<proteinExistence type="predicted"/>
<gene>
    <name evidence="1" type="ORF">HPP92_019727</name>
</gene>
<evidence type="ECO:0000313" key="2">
    <source>
        <dbReference type="Proteomes" id="UP000639772"/>
    </source>
</evidence>
<comment type="caution">
    <text evidence="1">The sequence shown here is derived from an EMBL/GenBank/DDBJ whole genome shotgun (WGS) entry which is preliminary data.</text>
</comment>
<sequence>MSIPLDFEVEDQFFACAPATKRKKVIGLDDLLADYYTQQNKVLDSACVSSHVSKVDPSEDEDDRNQVGNEVKFIELANECEKQMSQIIAEQNIPLWGQKIFGQQKSPPLFNHSELKDCKLLEPLSQCTLGANFVFSDKGSGWAYLEELLVNGWLSQLSFQAGFVEAAVASWTFYKAMYSSVEDLQLAACDFWCRILSSKTESGQPSVVLALAPGYHELKEALVIFGYLSNASVNGTLHSSSSCREASSEGPPLNIQSWIKILSTCFQFRNFQTFFSASEAEEFLLVVIRLFLERQLQGLLHCLTGCMQSIMSSFTVEEWDVSCENVAQAIADSVPKDLNCLRIIECISGSSTRHKRLMSRTAIHMLGIIFAIKVTDVKGILKSLVSIQVKDKECKFLLLYICLVLFHSWLLTTDDSVEKRAVVLFTWNKFLRDCSCNISSTDWRPYASKKEEAAHQHQFILHAALDIVQDLAWTTSAILMLLHDSRNEDAIKSFFQEVHELYIKILLNPLYLPGSRITSSHFDTKVRALARKYL</sequence>
<dbReference type="InterPro" id="IPR006722">
    <property type="entry name" value="Sedlin"/>
</dbReference>
<dbReference type="AlphaFoldDB" id="A0A835UL78"/>
<evidence type="ECO:0000313" key="1">
    <source>
        <dbReference type="EMBL" id="KAG0465563.1"/>
    </source>
</evidence>
<name>A0A835UL78_VANPL</name>
<dbReference type="CDD" id="cd14825">
    <property type="entry name" value="TRAPPC2_sedlin"/>
    <property type="match status" value="1"/>
</dbReference>